<name>A0A183I5D0_9BILA</name>
<dbReference type="Proteomes" id="UP000267606">
    <property type="component" value="Unassembled WGS sequence"/>
</dbReference>
<evidence type="ECO:0000313" key="3">
    <source>
        <dbReference type="EMBL" id="VDP19684.1"/>
    </source>
</evidence>
<feature type="domain" description="Prolyl 4-hydroxylase peptide-substrate-binding" evidence="2">
    <location>
        <begin position="76"/>
        <end position="147"/>
    </location>
</feature>
<dbReference type="InterPro" id="IPR011990">
    <property type="entry name" value="TPR-like_helical_dom_sf"/>
</dbReference>
<dbReference type="STRING" id="387005.A0A183I5D0"/>
<gene>
    <name evidence="3" type="ORF">OFLC_LOCUS14942</name>
</gene>
<evidence type="ECO:0000313" key="4">
    <source>
        <dbReference type="Proteomes" id="UP000267606"/>
    </source>
</evidence>
<reference evidence="3 4" key="2">
    <citation type="submission" date="2018-11" db="EMBL/GenBank/DDBJ databases">
        <authorList>
            <consortium name="Pathogen Informatics"/>
        </authorList>
    </citation>
    <scope>NUCLEOTIDE SEQUENCE [LARGE SCALE GENOMIC DNA]</scope>
</reference>
<dbReference type="FunFam" id="1.25.40.10:FF:000006">
    <property type="entry name" value="Prolyl 4-hydroxylase subunit alpha 2"/>
    <property type="match status" value="1"/>
</dbReference>
<dbReference type="InterPro" id="IPR059068">
    <property type="entry name" value="TPR_P4H"/>
</dbReference>
<proteinExistence type="predicted"/>
<dbReference type="EMBL" id="UZAJ01041386">
    <property type="protein sequence ID" value="VDP19684.1"/>
    <property type="molecule type" value="Genomic_DNA"/>
</dbReference>
<evidence type="ECO:0000259" key="1">
    <source>
        <dbReference type="Pfam" id="PF08336"/>
    </source>
</evidence>
<keyword evidence="4" id="KW-1185">Reference proteome</keyword>
<organism evidence="5">
    <name type="scientific">Onchocerca flexuosa</name>
    <dbReference type="NCBI Taxonomy" id="387005"/>
    <lineage>
        <taxon>Eukaryota</taxon>
        <taxon>Metazoa</taxon>
        <taxon>Ecdysozoa</taxon>
        <taxon>Nematoda</taxon>
        <taxon>Chromadorea</taxon>
        <taxon>Rhabditida</taxon>
        <taxon>Spirurina</taxon>
        <taxon>Spiruromorpha</taxon>
        <taxon>Filarioidea</taxon>
        <taxon>Onchocercidae</taxon>
        <taxon>Onchocerca</taxon>
    </lineage>
</organism>
<protein>
    <submittedName>
        <fullName evidence="5">P4Ha_N domain-containing protein</fullName>
    </submittedName>
</protein>
<dbReference type="Gene3D" id="1.25.40.10">
    <property type="entry name" value="Tetratricopeptide repeat domain"/>
    <property type="match status" value="1"/>
</dbReference>
<feature type="domain" description="Prolyl 4-hydroxylase N-terminal" evidence="1">
    <location>
        <begin position="2"/>
        <end position="63"/>
    </location>
</feature>
<dbReference type="WBParaSite" id="OFLC_0001495301-mRNA-1">
    <property type="protein sequence ID" value="OFLC_0001495301-mRNA-1"/>
    <property type="gene ID" value="OFLC_0001495301"/>
</dbReference>
<dbReference type="Pfam" id="PF23558">
    <property type="entry name" value="TPR_P4H"/>
    <property type="match status" value="1"/>
</dbReference>
<dbReference type="GO" id="GO:0005783">
    <property type="term" value="C:endoplasmic reticulum"/>
    <property type="evidence" value="ECO:0007669"/>
    <property type="project" value="InterPro"/>
</dbReference>
<dbReference type="InterPro" id="IPR013547">
    <property type="entry name" value="P4H_N"/>
</dbReference>
<accession>A0A183I5D0</accession>
<evidence type="ECO:0000313" key="5">
    <source>
        <dbReference type="WBParaSite" id="OFLC_0001495301-mRNA-1"/>
    </source>
</evidence>
<dbReference type="Pfam" id="PF08336">
    <property type="entry name" value="P4Ha_N"/>
    <property type="match status" value="1"/>
</dbReference>
<evidence type="ECO:0000259" key="2">
    <source>
        <dbReference type="Pfam" id="PF23558"/>
    </source>
</evidence>
<dbReference type="GO" id="GO:0004656">
    <property type="term" value="F:procollagen-proline 4-dioxygenase activity"/>
    <property type="evidence" value="ECO:0007669"/>
    <property type="project" value="InterPro"/>
</dbReference>
<dbReference type="AlphaFoldDB" id="A0A183I5D0"/>
<sequence length="154" mass="18014">MVRDWNIMQPNSADEVIHNVTHLRAIKRINYPTEEDLLDAAIGLLRLQDKYQMDTKDVADEKVLNSPMRTIALTAGDCFEIGRVANDQYDYYHAIIRMQEAREHVEKEVVPTANLEDILEYLVFSMFKQDNLKQALLLTYKFYRMNKMGNAKLE</sequence>
<reference evidence="5" key="1">
    <citation type="submission" date="2016-06" db="UniProtKB">
        <authorList>
            <consortium name="WormBaseParasite"/>
        </authorList>
    </citation>
    <scope>IDENTIFICATION</scope>
</reference>